<keyword evidence="6" id="KW-0249">Electron transport</keyword>
<sequence>MRAGSVLVVLGVAFAVALSAALWLVQGEGSAEDAALLKPDDRQLVARGREIYAANCASCHGADLEGETADWRTPGPDGSMPAPPHDETGHTWHHNDTLLFAITKYGVAAAANLDDYVSAMPVYDGILSDEEIVAVLSYIKSTWPDEIREGHDELNARSAQERTR</sequence>
<evidence type="ECO:0000256" key="8">
    <source>
        <dbReference type="PROSITE-ProRule" id="PRU00433"/>
    </source>
</evidence>
<evidence type="ECO:0000256" key="2">
    <source>
        <dbReference type="ARBA" id="ARBA00022448"/>
    </source>
</evidence>
<dbReference type="PANTHER" id="PTHR35008:SF4">
    <property type="entry name" value="BLL4482 PROTEIN"/>
    <property type="match status" value="1"/>
</dbReference>
<reference evidence="10 11" key="1">
    <citation type="submission" date="2023-10" db="EMBL/GenBank/DDBJ databases">
        <authorList>
            <person name="Venkata Ramana C."/>
            <person name="Sasikala C."/>
            <person name="Dhurka M."/>
        </authorList>
    </citation>
    <scope>NUCLEOTIDE SEQUENCE [LARGE SCALE GENOMIC DNA]</scope>
    <source>
        <strain evidence="10 11">KCTC 32151</strain>
    </source>
</reference>
<accession>A0ABU4AP25</accession>
<evidence type="ECO:0000256" key="7">
    <source>
        <dbReference type="ARBA" id="ARBA00023004"/>
    </source>
</evidence>
<dbReference type="InterPro" id="IPR036909">
    <property type="entry name" value="Cyt_c-like_dom_sf"/>
</dbReference>
<dbReference type="PROSITE" id="PS51007">
    <property type="entry name" value="CYTC"/>
    <property type="match status" value="1"/>
</dbReference>
<dbReference type="SUPFAM" id="SSF46626">
    <property type="entry name" value="Cytochrome c"/>
    <property type="match status" value="1"/>
</dbReference>
<keyword evidence="5 8" id="KW-0479">Metal-binding</keyword>
<dbReference type="InterPro" id="IPR008168">
    <property type="entry name" value="Cyt_C_IC"/>
</dbReference>
<evidence type="ECO:0000259" key="9">
    <source>
        <dbReference type="PROSITE" id="PS51007"/>
    </source>
</evidence>
<dbReference type="PANTHER" id="PTHR35008">
    <property type="entry name" value="BLL4482 PROTEIN-RELATED"/>
    <property type="match status" value="1"/>
</dbReference>
<evidence type="ECO:0000313" key="11">
    <source>
        <dbReference type="Proteomes" id="UP001185659"/>
    </source>
</evidence>
<proteinExistence type="predicted"/>
<dbReference type="Proteomes" id="UP001185659">
    <property type="component" value="Unassembled WGS sequence"/>
</dbReference>
<gene>
    <name evidence="10" type="ORF">R2G56_17005</name>
</gene>
<dbReference type="Pfam" id="PF00034">
    <property type="entry name" value="Cytochrom_C"/>
    <property type="match status" value="1"/>
</dbReference>
<dbReference type="RefSeq" id="WP_317562059.1">
    <property type="nucleotide sequence ID" value="NZ_JAWLIP010000008.1"/>
</dbReference>
<dbReference type="PRINTS" id="PR00605">
    <property type="entry name" value="CYTCHROMECIC"/>
</dbReference>
<dbReference type="Gene3D" id="1.10.760.10">
    <property type="entry name" value="Cytochrome c-like domain"/>
    <property type="match status" value="1"/>
</dbReference>
<dbReference type="InterPro" id="IPR009056">
    <property type="entry name" value="Cyt_c-like_dom"/>
</dbReference>
<evidence type="ECO:0000256" key="5">
    <source>
        <dbReference type="ARBA" id="ARBA00022723"/>
    </source>
</evidence>
<keyword evidence="4" id="KW-0679">Respiratory chain</keyword>
<evidence type="ECO:0000256" key="3">
    <source>
        <dbReference type="ARBA" id="ARBA00022617"/>
    </source>
</evidence>
<evidence type="ECO:0000256" key="1">
    <source>
        <dbReference type="ARBA" id="ARBA00001926"/>
    </source>
</evidence>
<evidence type="ECO:0000256" key="4">
    <source>
        <dbReference type="ARBA" id="ARBA00022660"/>
    </source>
</evidence>
<evidence type="ECO:0000256" key="6">
    <source>
        <dbReference type="ARBA" id="ARBA00022982"/>
    </source>
</evidence>
<keyword evidence="2" id="KW-0813">Transport</keyword>
<evidence type="ECO:0000313" key="10">
    <source>
        <dbReference type="EMBL" id="MDV6227997.1"/>
    </source>
</evidence>
<comment type="caution">
    <text evidence="10">The sequence shown here is derived from an EMBL/GenBank/DDBJ whole genome shotgun (WGS) entry which is preliminary data.</text>
</comment>
<keyword evidence="3 8" id="KW-0349">Heme</keyword>
<protein>
    <submittedName>
        <fullName evidence="10">Cytochrome c</fullName>
    </submittedName>
</protein>
<dbReference type="InterPro" id="IPR051459">
    <property type="entry name" value="Cytochrome_c-type_DH"/>
</dbReference>
<keyword evidence="7 8" id="KW-0408">Iron</keyword>
<dbReference type="EMBL" id="JAWLIP010000008">
    <property type="protein sequence ID" value="MDV6227997.1"/>
    <property type="molecule type" value="Genomic_DNA"/>
</dbReference>
<organism evidence="10 11">
    <name type="scientific">Nitratireductor aquimarinus</name>
    <dbReference type="NCBI Taxonomy" id="889300"/>
    <lineage>
        <taxon>Bacteria</taxon>
        <taxon>Pseudomonadati</taxon>
        <taxon>Pseudomonadota</taxon>
        <taxon>Alphaproteobacteria</taxon>
        <taxon>Hyphomicrobiales</taxon>
        <taxon>Phyllobacteriaceae</taxon>
        <taxon>Nitratireductor</taxon>
    </lineage>
</organism>
<keyword evidence="11" id="KW-1185">Reference proteome</keyword>
<name>A0ABU4AP25_9HYPH</name>
<feature type="domain" description="Cytochrome c" evidence="9">
    <location>
        <begin position="43"/>
        <end position="143"/>
    </location>
</feature>
<comment type="cofactor">
    <cofactor evidence="1">
        <name>heme c</name>
        <dbReference type="ChEBI" id="CHEBI:61717"/>
    </cofactor>
</comment>